<dbReference type="Proteomes" id="UP000887013">
    <property type="component" value="Unassembled WGS sequence"/>
</dbReference>
<evidence type="ECO:0000313" key="2">
    <source>
        <dbReference type="Proteomes" id="UP000887013"/>
    </source>
</evidence>
<dbReference type="AlphaFoldDB" id="A0A8X6N9M7"/>
<evidence type="ECO:0000313" key="1">
    <source>
        <dbReference type="EMBL" id="GFT01386.1"/>
    </source>
</evidence>
<comment type="caution">
    <text evidence="1">The sequence shown here is derived from an EMBL/GenBank/DDBJ whole genome shotgun (WGS) entry which is preliminary data.</text>
</comment>
<organism evidence="1 2">
    <name type="scientific">Nephila pilipes</name>
    <name type="common">Giant wood spider</name>
    <name type="synonym">Nephila maculata</name>
    <dbReference type="NCBI Taxonomy" id="299642"/>
    <lineage>
        <taxon>Eukaryota</taxon>
        <taxon>Metazoa</taxon>
        <taxon>Ecdysozoa</taxon>
        <taxon>Arthropoda</taxon>
        <taxon>Chelicerata</taxon>
        <taxon>Arachnida</taxon>
        <taxon>Araneae</taxon>
        <taxon>Araneomorphae</taxon>
        <taxon>Entelegynae</taxon>
        <taxon>Araneoidea</taxon>
        <taxon>Nephilidae</taxon>
        <taxon>Nephila</taxon>
    </lineage>
</organism>
<dbReference type="OrthoDB" id="10302963at2759"/>
<keyword evidence="2" id="KW-1185">Reference proteome</keyword>
<proteinExistence type="predicted"/>
<sequence>MSTLSQTIIPNCLLRPINPPQQRRALGNRNALDHELMFLALENIRDEDGGGTASRPVLVDPHLKALINMQKTQQSFSCATSTNLLLF</sequence>
<gene>
    <name evidence="1" type="ORF">NPIL_32721</name>
</gene>
<protein>
    <submittedName>
        <fullName evidence="1">Uncharacterized protein</fullName>
    </submittedName>
</protein>
<name>A0A8X6N9M7_NEPPI</name>
<reference evidence="1" key="1">
    <citation type="submission" date="2020-08" db="EMBL/GenBank/DDBJ databases">
        <title>Multicomponent nature underlies the extraordinary mechanical properties of spider dragline silk.</title>
        <authorList>
            <person name="Kono N."/>
            <person name="Nakamura H."/>
            <person name="Mori M."/>
            <person name="Yoshida Y."/>
            <person name="Ohtoshi R."/>
            <person name="Malay A.D."/>
            <person name="Moran D.A.P."/>
            <person name="Tomita M."/>
            <person name="Numata K."/>
            <person name="Arakawa K."/>
        </authorList>
    </citation>
    <scope>NUCLEOTIDE SEQUENCE</scope>
</reference>
<dbReference type="EMBL" id="BMAW01055543">
    <property type="protein sequence ID" value="GFT01386.1"/>
    <property type="molecule type" value="Genomic_DNA"/>
</dbReference>
<accession>A0A8X6N9M7</accession>